<feature type="transmembrane region" description="Helical" evidence="6">
    <location>
        <begin position="155"/>
        <end position="178"/>
    </location>
</feature>
<reference evidence="7 8" key="1">
    <citation type="submission" date="2020-08" db="EMBL/GenBank/DDBJ databases">
        <title>Genomic Encyclopedia of Type Strains, Phase IV (KMG-IV): sequencing the most valuable type-strain genomes for metagenomic binning, comparative biology and taxonomic classification.</title>
        <authorList>
            <person name="Goeker M."/>
        </authorList>
    </citation>
    <scope>NUCLEOTIDE SEQUENCE [LARGE SCALE GENOMIC DNA]</scope>
    <source>
        <strain evidence="7 8">DSM 4731</strain>
    </source>
</reference>
<dbReference type="EMBL" id="JACHOQ010000005">
    <property type="protein sequence ID" value="MBB5740626.1"/>
    <property type="molecule type" value="Genomic_DNA"/>
</dbReference>
<dbReference type="GO" id="GO:0016020">
    <property type="term" value="C:membrane"/>
    <property type="evidence" value="ECO:0007669"/>
    <property type="project" value="UniProtKB-SubCell"/>
</dbReference>
<keyword evidence="4 6" id="KW-1133">Transmembrane helix</keyword>
<feature type="transmembrane region" description="Helical" evidence="6">
    <location>
        <begin position="249"/>
        <end position="270"/>
    </location>
</feature>
<keyword evidence="8" id="KW-1185">Reference proteome</keyword>
<gene>
    <name evidence="7" type="ORF">GGQ93_002345</name>
</gene>
<feature type="transmembrane region" description="Helical" evidence="6">
    <location>
        <begin position="308"/>
        <end position="337"/>
    </location>
</feature>
<feature type="transmembrane region" description="Helical" evidence="6">
    <location>
        <begin position="218"/>
        <end position="237"/>
    </location>
</feature>
<dbReference type="InterPro" id="IPR002549">
    <property type="entry name" value="AI-2E-like"/>
</dbReference>
<dbReference type="PANTHER" id="PTHR21716:SF62">
    <property type="entry name" value="TRANSPORT PROTEIN YDBI-RELATED"/>
    <property type="match status" value="1"/>
</dbReference>
<dbReference type="Pfam" id="PF01594">
    <property type="entry name" value="AI-2E_transport"/>
    <property type="match status" value="1"/>
</dbReference>
<evidence type="ECO:0000313" key="8">
    <source>
        <dbReference type="Proteomes" id="UP000527324"/>
    </source>
</evidence>
<dbReference type="AlphaFoldDB" id="A0A7W9C7N4"/>
<proteinExistence type="inferred from homology"/>
<comment type="caution">
    <text evidence="7">The sequence shown here is derived from an EMBL/GenBank/DDBJ whole genome shotgun (WGS) entry which is preliminary data.</text>
</comment>
<organism evidence="7 8">
    <name type="scientific">Brevundimonas aurantiaca</name>
    <dbReference type="NCBI Taxonomy" id="74316"/>
    <lineage>
        <taxon>Bacteria</taxon>
        <taxon>Pseudomonadati</taxon>
        <taxon>Pseudomonadota</taxon>
        <taxon>Alphaproteobacteria</taxon>
        <taxon>Caulobacterales</taxon>
        <taxon>Caulobacteraceae</taxon>
        <taxon>Brevundimonas</taxon>
    </lineage>
</organism>
<evidence type="ECO:0000256" key="5">
    <source>
        <dbReference type="ARBA" id="ARBA00023136"/>
    </source>
</evidence>
<protein>
    <submittedName>
        <fullName evidence="7">Putative PurR-regulated permease PerM</fullName>
    </submittedName>
</protein>
<feature type="transmembrane region" description="Helical" evidence="6">
    <location>
        <begin position="78"/>
        <end position="101"/>
    </location>
</feature>
<feature type="transmembrane region" description="Helical" evidence="6">
    <location>
        <begin position="48"/>
        <end position="66"/>
    </location>
</feature>
<evidence type="ECO:0000256" key="6">
    <source>
        <dbReference type="SAM" id="Phobius"/>
    </source>
</evidence>
<dbReference type="PANTHER" id="PTHR21716">
    <property type="entry name" value="TRANSMEMBRANE PROTEIN"/>
    <property type="match status" value="1"/>
</dbReference>
<feature type="transmembrane region" description="Helical" evidence="6">
    <location>
        <begin position="25"/>
        <end position="42"/>
    </location>
</feature>
<comment type="similarity">
    <text evidence="2">Belongs to the autoinducer-2 exporter (AI-2E) (TC 2.A.86) family.</text>
</comment>
<keyword evidence="3 6" id="KW-0812">Transmembrane</keyword>
<evidence type="ECO:0000256" key="1">
    <source>
        <dbReference type="ARBA" id="ARBA00004141"/>
    </source>
</evidence>
<accession>A0A7W9C7N4</accession>
<dbReference type="Proteomes" id="UP000527324">
    <property type="component" value="Unassembled WGS sequence"/>
</dbReference>
<evidence type="ECO:0000313" key="7">
    <source>
        <dbReference type="EMBL" id="MBB5740626.1"/>
    </source>
</evidence>
<evidence type="ECO:0000256" key="3">
    <source>
        <dbReference type="ARBA" id="ARBA00022692"/>
    </source>
</evidence>
<dbReference type="RefSeq" id="WP_183217167.1">
    <property type="nucleotide sequence ID" value="NZ_CAJFZW010000012.1"/>
</dbReference>
<sequence length="361" mass="37757">MFGLGRAAHGASANEGGRDPWRGRLAFGAVMLVGVYFAGQLIVTLHTLWLLIFGAILAAVVLRALADPIVRWFKLPDPAAVLLSLLIVISILAGVLTLFGAQIAEQIAALVAVLPQGWDRVQSWIQAQPYAAQLLDQLKSLGGQTGQALQVAQKFAMGFASGATTLVLVMVAGVFLAIEPAKSREGLLSLAPKTHRPRLREVLNSCGRALKGWLKAQLFSMVLVGVLTGTGLALIGVPSAVGLGLLTGVAQFVPIVGPIVSTIPAVLVGATQGWETALMTLGLYVAVSQLESNFITPMVQKNVANLPVVLGIFAVVGIGTLFGPLGVLFATPLALVLHTVITMIYRQDILGDEEATAPGQT</sequence>
<comment type="subcellular location">
    <subcellularLocation>
        <location evidence="1">Membrane</location>
        <topology evidence="1">Multi-pass membrane protein</topology>
    </subcellularLocation>
</comment>
<name>A0A7W9C7N4_9CAUL</name>
<evidence type="ECO:0000256" key="4">
    <source>
        <dbReference type="ARBA" id="ARBA00022989"/>
    </source>
</evidence>
<keyword evidence="5 6" id="KW-0472">Membrane</keyword>
<dbReference type="GO" id="GO:0055085">
    <property type="term" value="P:transmembrane transport"/>
    <property type="evidence" value="ECO:0007669"/>
    <property type="project" value="TreeGrafter"/>
</dbReference>
<evidence type="ECO:0000256" key="2">
    <source>
        <dbReference type="ARBA" id="ARBA00009773"/>
    </source>
</evidence>